<comment type="caution">
    <text evidence="1">The sequence shown here is derived from an EMBL/GenBank/DDBJ whole genome shotgun (WGS) entry which is preliminary data.</text>
</comment>
<accession>X0Y4E5</accession>
<protein>
    <submittedName>
        <fullName evidence="1">Uncharacterized protein</fullName>
    </submittedName>
</protein>
<organism evidence="1">
    <name type="scientific">marine sediment metagenome</name>
    <dbReference type="NCBI Taxonomy" id="412755"/>
    <lineage>
        <taxon>unclassified sequences</taxon>
        <taxon>metagenomes</taxon>
        <taxon>ecological metagenomes</taxon>
    </lineage>
</organism>
<proteinExistence type="predicted"/>
<feature type="non-terminal residue" evidence="1">
    <location>
        <position position="101"/>
    </location>
</feature>
<dbReference type="EMBL" id="BARS01057871">
    <property type="protein sequence ID" value="GAG43533.1"/>
    <property type="molecule type" value="Genomic_DNA"/>
</dbReference>
<reference evidence="1" key="1">
    <citation type="journal article" date="2014" name="Front. Microbiol.">
        <title>High frequency of phylogenetically diverse reductive dehalogenase-homologous genes in deep subseafloor sedimentary metagenomes.</title>
        <authorList>
            <person name="Kawai M."/>
            <person name="Futagami T."/>
            <person name="Toyoda A."/>
            <person name="Takaki Y."/>
            <person name="Nishi S."/>
            <person name="Hori S."/>
            <person name="Arai W."/>
            <person name="Tsubouchi T."/>
            <person name="Morono Y."/>
            <person name="Uchiyama I."/>
            <person name="Ito T."/>
            <person name="Fujiyama A."/>
            <person name="Inagaki F."/>
            <person name="Takami H."/>
        </authorList>
    </citation>
    <scope>NUCLEOTIDE SEQUENCE</scope>
    <source>
        <strain evidence="1">Expedition CK06-06</strain>
    </source>
</reference>
<dbReference type="SUPFAM" id="SSF100950">
    <property type="entry name" value="NagB/RpiA/CoA transferase-like"/>
    <property type="match status" value="1"/>
</dbReference>
<dbReference type="Gene3D" id="3.40.1080.10">
    <property type="entry name" value="Glutaconate Coenzyme A-transferase"/>
    <property type="match status" value="1"/>
</dbReference>
<dbReference type="AlphaFoldDB" id="X0Y4E5"/>
<name>X0Y4E5_9ZZZZ</name>
<sequence length="101" mass="11492">MTTVDILAEGKGEYLNVDPDGFRDWVREHKDRALVPKLMSEKEAVDKFVQDGDYLLYECTYLQRGPSSLIREVIRQKKKELWVGAKFTWVAAALLVSGGCV</sequence>
<dbReference type="InterPro" id="IPR037171">
    <property type="entry name" value="NagB/RpiA_transferase-like"/>
</dbReference>
<gene>
    <name evidence="1" type="ORF">S01H1_84670</name>
</gene>
<evidence type="ECO:0000313" key="1">
    <source>
        <dbReference type="EMBL" id="GAG43533.1"/>
    </source>
</evidence>